<organism evidence="1 2">
    <name type="scientific">Antarcticibacterium arcticum</name>
    <dbReference type="NCBI Taxonomy" id="2585771"/>
    <lineage>
        <taxon>Bacteria</taxon>
        <taxon>Pseudomonadati</taxon>
        <taxon>Bacteroidota</taxon>
        <taxon>Flavobacteriia</taxon>
        <taxon>Flavobacteriales</taxon>
        <taxon>Flavobacteriaceae</taxon>
        <taxon>Antarcticibacterium</taxon>
    </lineage>
</organism>
<dbReference type="RefSeq" id="WP_146835096.1">
    <property type="nucleotide sequence ID" value="NZ_CP042476.1"/>
</dbReference>
<dbReference type="EMBL" id="CP042476">
    <property type="protein sequence ID" value="QED38281.1"/>
    <property type="molecule type" value="Genomic_DNA"/>
</dbReference>
<proteinExistence type="predicted"/>
<keyword evidence="2" id="KW-1185">Reference proteome</keyword>
<reference evidence="1 2" key="1">
    <citation type="submission" date="2019-08" db="EMBL/GenBank/DDBJ databases">
        <title>Antarcticibacterium arcticum sp. nov., a bacterium isolated from marine sediment of the Canadian Beaufort Sea.</title>
        <authorList>
            <person name="Lee Y.M."/>
            <person name="Baek K."/>
            <person name="Lee D.-H."/>
            <person name="Shin S.C."/>
            <person name="Jin Y.K."/>
            <person name="Park Y."/>
        </authorList>
    </citation>
    <scope>NUCLEOTIDE SEQUENCE [LARGE SCALE GENOMIC DNA]</scope>
    <source>
        <strain evidence="1 2">PAMC 28998</strain>
    </source>
</reference>
<dbReference type="Proteomes" id="UP000321954">
    <property type="component" value="Chromosome"/>
</dbReference>
<evidence type="ECO:0000313" key="1">
    <source>
        <dbReference type="EMBL" id="QED38281.1"/>
    </source>
</evidence>
<evidence type="ECO:0000313" key="2">
    <source>
        <dbReference type="Proteomes" id="UP000321954"/>
    </source>
</evidence>
<gene>
    <name evidence="1" type="ORF">FK178_11400</name>
</gene>
<dbReference type="KEGG" id="anp:FK178_11400"/>
<sequence length="59" mass="6956">MKNIITTLYFLLSFLIANSQIKEPVHLGFNLVEENNDLKKLEDEKGYAHYYIKGRTFFS</sequence>
<dbReference type="AlphaFoldDB" id="A0A5B8YKZ1"/>
<protein>
    <submittedName>
        <fullName evidence="1">Uncharacterized protein</fullName>
    </submittedName>
</protein>
<name>A0A5B8YKZ1_9FLAO</name>
<accession>A0A5B8YKZ1</accession>